<protein>
    <submittedName>
        <fullName evidence="1">Uncharacterized protein</fullName>
    </submittedName>
</protein>
<proteinExistence type="predicted"/>
<reference evidence="1" key="2">
    <citation type="journal article" date="2015" name="Fish Shellfish Immunol.">
        <title>Early steps in the European eel (Anguilla anguilla)-Vibrio vulnificus interaction in the gills: Role of the RtxA13 toxin.</title>
        <authorList>
            <person name="Callol A."/>
            <person name="Pajuelo D."/>
            <person name="Ebbesson L."/>
            <person name="Teles M."/>
            <person name="MacKenzie S."/>
            <person name="Amaro C."/>
        </authorList>
    </citation>
    <scope>NUCLEOTIDE SEQUENCE</scope>
</reference>
<evidence type="ECO:0000313" key="1">
    <source>
        <dbReference type="EMBL" id="JAH31390.1"/>
    </source>
</evidence>
<sequence>MTFLRFRLEMPVFCIFFSSHTKLKKFTHPRVTIKR</sequence>
<dbReference type="EMBL" id="GBXM01077187">
    <property type="protein sequence ID" value="JAH31390.1"/>
    <property type="molecule type" value="Transcribed_RNA"/>
</dbReference>
<reference evidence="1" key="1">
    <citation type="submission" date="2014-11" db="EMBL/GenBank/DDBJ databases">
        <authorList>
            <person name="Amaro Gonzalez C."/>
        </authorList>
    </citation>
    <scope>NUCLEOTIDE SEQUENCE</scope>
</reference>
<accession>A0A0E9RSJ0</accession>
<organism evidence="1">
    <name type="scientific">Anguilla anguilla</name>
    <name type="common">European freshwater eel</name>
    <name type="synonym">Muraena anguilla</name>
    <dbReference type="NCBI Taxonomy" id="7936"/>
    <lineage>
        <taxon>Eukaryota</taxon>
        <taxon>Metazoa</taxon>
        <taxon>Chordata</taxon>
        <taxon>Craniata</taxon>
        <taxon>Vertebrata</taxon>
        <taxon>Euteleostomi</taxon>
        <taxon>Actinopterygii</taxon>
        <taxon>Neopterygii</taxon>
        <taxon>Teleostei</taxon>
        <taxon>Anguilliformes</taxon>
        <taxon>Anguillidae</taxon>
        <taxon>Anguilla</taxon>
    </lineage>
</organism>
<dbReference type="AlphaFoldDB" id="A0A0E9RSJ0"/>
<name>A0A0E9RSJ0_ANGAN</name>